<keyword evidence="1" id="KW-0472">Membrane</keyword>
<evidence type="ECO:0000313" key="2">
    <source>
        <dbReference type="EMBL" id="SFQ32368.1"/>
    </source>
</evidence>
<proteinExistence type="predicted"/>
<name>A0A1I5XK90_9BACI</name>
<keyword evidence="1" id="KW-1133">Transmembrane helix</keyword>
<dbReference type="AlphaFoldDB" id="A0A1I5XK90"/>
<keyword evidence="3" id="KW-1185">Reference proteome</keyword>
<gene>
    <name evidence="2" type="ORF">SAMN05518683_1294</name>
</gene>
<evidence type="ECO:0000256" key="1">
    <source>
        <dbReference type="SAM" id="Phobius"/>
    </source>
</evidence>
<organism evidence="2 3">
    <name type="scientific">Salibacterium halotolerans</name>
    <dbReference type="NCBI Taxonomy" id="1884432"/>
    <lineage>
        <taxon>Bacteria</taxon>
        <taxon>Bacillati</taxon>
        <taxon>Bacillota</taxon>
        <taxon>Bacilli</taxon>
        <taxon>Bacillales</taxon>
        <taxon>Bacillaceae</taxon>
    </lineage>
</organism>
<dbReference type="EMBL" id="FOXD01000029">
    <property type="protein sequence ID" value="SFQ32368.1"/>
    <property type="molecule type" value="Genomic_DNA"/>
</dbReference>
<dbReference type="STRING" id="1884432.SAMN05518683_1294"/>
<dbReference type="Proteomes" id="UP000198892">
    <property type="component" value="Unassembled WGS sequence"/>
</dbReference>
<dbReference type="RefSeq" id="WP_170841197.1">
    <property type="nucleotide sequence ID" value="NZ_FOXD01000029.1"/>
</dbReference>
<feature type="transmembrane region" description="Helical" evidence="1">
    <location>
        <begin position="20"/>
        <end position="40"/>
    </location>
</feature>
<sequence>MIQSMVETMLGPLNPVLDMYTANQTWINTILVAAASVGIFRRRFGRGNTEESSS</sequence>
<protein>
    <submittedName>
        <fullName evidence="2">Uncharacterized protein</fullName>
    </submittedName>
</protein>
<reference evidence="3" key="1">
    <citation type="submission" date="2016-10" db="EMBL/GenBank/DDBJ databases">
        <authorList>
            <person name="Varghese N."/>
            <person name="Submissions S."/>
        </authorList>
    </citation>
    <scope>NUCLEOTIDE SEQUENCE [LARGE SCALE GENOMIC DNA]</scope>
    <source>
        <strain evidence="3">S7</strain>
    </source>
</reference>
<accession>A0A1I5XK90</accession>
<evidence type="ECO:0000313" key="3">
    <source>
        <dbReference type="Proteomes" id="UP000198892"/>
    </source>
</evidence>
<keyword evidence="1" id="KW-0812">Transmembrane</keyword>